<dbReference type="Gene3D" id="3.20.20.80">
    <property type="entry name" value="Glycosidases"/>
    <property type="match status" value="1"/>
</dbReference>
<dbReference type="PANTHER" id="PTHR38784">
    <property type="entry name" value="SUCROSE PHOSPHORYLASE"/>
    <property type="match status" value="1"/>
</dbReference>
<dbReference type="Gene3D" id="3.90.400.10">
    <property type="entry name" value="Oligo-1,6-glucosidase, Domain 2"/>
    <property type="match status" value="1"/>
</dbReference>
<evidence type="ECO:0000256" key="1">
    <source>
        <dbReference type="ARBA" id="ARBA00022676"/>
    </source>
</evidence>
<dbReference type="SUPFAM" id="SSF51445">
    <property type="entry name" value="(Trans)glycosidases"/>
    <property type="match status" value="1"/>
</dbReference>
<protein>
    <submittedName>
        <fullName evidence="4">Uncharacterized glycosyltransferase YcjM</fullName>
    </submittedName>
</protein>
<dbReference type="AlphaFoldDB" id="A0A3B0VS57"/>
<dbReference type="PIRSF" id="PIRSF003059">
    <property type="entry name" value="Sucrose_phosphorylase"/>
    <property type="match status" value="1"/>
</dbReference>
<sequence length="557" mass="62441">MTDFILAHLNFLYGEAVGQQTYEKIQQMLVLFRPQLPEPETAVFSHRDTVLITYGDQVQTEGEAPLQTLAHFCRQAVNGRIQTIHLLPFYPYSSDDGFSVIDYQAVDPALGDWCHLAAFNNPFQLMFDAVINHISAKSDWFQGYLQGDPAYQDFFIEVDPTADLTAVFRPRALPLLTPFQTAAGTKHIWTTFSPDQIDLNYANPSVFLAVLETLLFYVTKGARILRLDAVGFMWKEIGTSCLNLPQTHRLIQLIRAVLDEVAPQVAIITETNIPHKDNISYFGNGRNEAQMVYNFSLPPLTLHTFHTGNATRLSQWAATLKLPSDRVTFFNFCASHDGIGLTPVRDILSDAEINKMAERVLALKGYVSYKANGDGSQAAYELNISYMNALGLPEVTESDALIARRFLASQAIMLALRGVPGIYFHSLFGSQNWLSGVQKTGRHRTINRQKLQLNRLEKTLKKGVRQLVFSGYSELLRLRTAEKAFHPVGSQKVLNLHPAVFAVLRSHQQETMLCLHNVSAQPLTVKLPLSGMDLLTETAVSQQINLAPYQVAWIKSK</sequence>
<dbReference type="CDD" id="cd11356">
    <property type="entry name" value="AmyAc_Sucrose_phosphorylase-like_1"/>
    <property type="match status" value="1"/>
</dbReference>
<evidence type="ECO:0000313" key="4">
    <source>
        <dbReference type="EMBL" id="VAW43260.1"/>
    </source>
</evidence>
<dbReference type="Pfam" id="PF00128">
    <property type="entry name" value="Alpha-amylase"/>
    <property type="match status" value="1"/>
</dbReference>
<keyword evidence="2 4" id="KW-0808">Transferase</keyword>
<accession>A0A3B0VS57</accession>
<dbReference type="InterPro" id="IPR013780">
    <property type="entry name" value="Glyco_hydro_b"/>
</dbReference>
<name>A0A3B0VS57_9ZZZZ</name>
<feature type="domain" description="Glycosyl hydrolase family 13 catalytic" evidence="3">
    <location>
        <begin position="67"/>
        <end position="479"/>
    </location>
</feature>
<organism evidence="4">
    <name type="scientific">hydrothermal vent metagenome</name>
    <dbReference type="NCBI Taxonomy" id="652676"/>
    <lineage>
        <taxon>unclassified sequences</taxon>
        <taxon>metagenomes</taxon>
        <taxon>ecological metagenomes</taxon>
    </lineage>
</organism>
<dbReference type="GO" id="GO:0016757">
    <property type="term" value="F:glycosyltransferase activity"/>
    <property type="evidence" value="ECO:0007669"/>
    <property type="project" value="UniProtKB-KW"/>
</dbReference>
<dbReference type="InterPro" id="IPR017853">
    <property type="entry name" value="GH"/>
</dbReference>
<dbReference type="InterPro" id="IPR033746">
    <property type="entry name" value="GGa_phosphorylase"/>
</dbReference>
<dbReference type="SMART" id="SM00642">
    <property type="entry name" value="Aamy"/>
    <property type="match status" value="1"/>
</dbReference>
<evidence type="ECO:0000259" key="3">
    <source>
        <dbReference type="SMART" id="SM00642"/>
    </source>
</evidence>
<dbReference type="EMBL" id="UOEU01001051">
    <property type="protein sequence ID" value="VAW43260.1"/>
    <property type="molecule type" value="Genomic_DNA"/>
</dbReference>
<dbReference type="Gene3D" id="2.60.40.1180">
    <property type="entry name" value="Golgi alpha-mannosidase II"/>
    <property type="match status" value="1"/>
</dbReference>
<keyword evidence="1" id="KW-0328">Glycosyltransferase</keyword>
<dbReference type="GO" id="GO:0005975">
    <property type="term" value="P:carbohydrate metabolic process"/>
    <property type="evidence" value="ECO:0007669"/>
    <property type="project" value="InterPro"/>
</dbReference>
<proteinExistence type="predicted"/>
<dbReference type="InterPro" id="IPR016377">
    <property type="entry name" value="Sucrose_GGa_phosphorylase-rel"/>
</dbReference>
<dbReference type="InterPro" id="IPR006047">
    <property type="entry name" value="GH13_cat_dom"/>
</dbReference>
<reference evidence="4" key="1">
    <citation type="submission" date="2018-06" db="EMBL/GenBank/DDBJ databases">
        <authorList>
            <person name="Zhirakovskaya E."/>
        </authorList>
    </citation>
    <scope>NUCLEOTIDE SEQUENCE</scope>
</reference>
<dbReference type="InterPro" id="IPR045857">
    <property type="entry name" value="O16G_dom_2"/>
</dbReference>
<dbReference type="PANTHER" id="PTHR38784:SF1">
    <property type="entry name" value="SUCROSE PHOSPHORYLASE"/>
    <property type="match status" value="1"/>
</dbReference>
<gene>
    <name evidence="4" type="ORF">MNBD_CHLOROFLEXI01-3903</name>
</gene>
<evidence type="ECO:0000256" key="2">
    <source>
        <dbReference type="ARBA" id="ARBA00022679"/>
    </source>
</evidence>